<gene>
    <name evidence="1" type="ORF">F2Y81_01725</name>
</gene>
<dbReference type="RefSeq" id="WP_007218996.1">
    <property type="nucleotide sequence ID" value="NZ_CABMLT010000031.1"/>
</dbReference>
<dbReference type="AlphaFoldDB" id="A0A108T2G4"/>
<accession>A0A108T2G4</accession>
<evidence type="ECO:0000313" key="1">
    <source>
        <dbReference type="EMBL" id="KAA5423316.1"/>
    </source>
</evidence>
<evidence type="ECO:0000313" key="2">
    <source>
        <dbReference type="Proteomes" id="UP000448877"/>
    </source>
</evidence>
<name>A0A108T2G4_9BACE</name>
<protein>
    <recommendedName>
        <fullName evidence="3">Type IV toxin-antitoxin system AbiEi family antitoxin domain-containing protein</fullName>
    </recommendedName>
</protein>
<organism evidence="1 2">
    <name type="scientific">Bacteroides cellulosilyticus</name>
    <dbReference type="NCBI Taxonomy" id="246787"/>
    <lineage>
        <taxon>Bacteria</taxon>
        <taxon>Pseudomonadati</taxon>
        <taxon>Bacteroidota</taxon>
        <taxon>Bacteroidia</taxon>
        <taxon>Bacteroidales</taxon>
        <taxon>Bacteroidaceae</taxon>
        <taxon>Bacteroides</taxon>
    </lineage>
</organism>
<comment type="caution">
    <text evidence="1">The sequence shown here is derived from an EMBL/GenBank/DDBJ whole genome shotgun (WGS) entry which is preliminary data.</text>
</comment>
<dbReference type="EMBL" id="VVYV01000002">
    <property type="protein sequence ID" value="KAA5423316.1"/>
    <property type="molecule type" value="Genomic_DNA"/>
</dbReference>
<evidence type="ECO:0008006" key="3">
    <source>
        <dbReference type="Google" id="ProtNLM"/>
    </source>
</evidence>
<dbReference type="GeneID" id="66307056"/>
<proteinExistence type="predicted"/>
<reference evidence="1 2" key="1">
    <citation type="journal article" date="2019" name="Nat. Med.">
        <title>A library of human gut bacterial isolates paired with longitudinal multiomics data enables mechanistic microbiome research.</title>
        <authorList>
            <person name="Poyet M."/>
            <person name="Groussin M."/>
            <person name="Gibbons S.M."/>
            <person name="Avila-Pacheco J."/>
            <person name="Jiang X."/>
            <person name="Kearney S.M."/>
            <person name="Perrotta A.R."/>
            <person name="Berdy B."/>
            <person name="Zhao S."/>
            <person name="Lieberman T.D."/>
            <person name="Swanson P.K."/>
            <person name="Smith M."/>
            <person name="Roesemann S."/>
            <person name="Alexander J.E."/>
            <person name="Rich S.A."/>
            <person name="Livny J."/>
            <person name="Vlamakis H."/>
            <person name="Clish C."/>
            <person name="Bullock K."/>
            <person name="Deik A."/>
            <person name="Scott J."/>
            <person name="Pierce K.A."/>
            <person name="Xavier R.J."/>
            <person name="Alm E.J."/>
        </authorList>
    </citation>
    <scope>NUCLEOTIDE SEQUENCE [LARGE SCALE GENOMIC DNA]</scope>
    <source>
        <strain evidence="1 2">BIOML-A6</strain>
    </source>
</reference>
<dbReference type="Proteomes" id="UP000448877">
    <property type="component" value="Unassembled WGS sequence"/>
</dbReference>
<sequence length="189" mass="21735">METNKDMLKDGFIKSRDTDKKSYRKLLHATKVGEVTRLKRGVYATEDALANTMIDVEKIVPGGILCLYSAWNFYEMTTQTPSAYFIAINRDRKVVVPDFPDIQLVYQNANILSIGCIETQIQDFKVSIYNKERCVCDAIKYRNKIGIDVMAEVLSSYLKASGRNIELLRTYAEQLRVLSSLRRYLEIQL</sequence>